<sequence>MIIIIGGGISGMAMACQLKRQFNLDEYTIYDRQPALGGCWMANQYPGCAVDVPGCTYTLSFAPQPTFSKMFPSQPEILDYLTRVARQYGVDRHFRGSTEWKGACWHEKTQSWTVELQDLQTGKLFTRECSILISAVGGIVNPNTLNVKGVDSFQGEILHTARWRDIDLRDKNVAVIGNGASALQLVPAILKQTNSVTQFMRTPHHVVPAKNYDIPPTLQLLLRIPLVWYIVRLFMLLYLERGFFQFRSEAGKARRAASEKESREYVEKMAPARYLDLLIPKYEFGCKRRVFDRDYLSALHDEKMTLTNDPIVEITSSSIITKSTEVPVDVIILANGFALTHYDTPVQGRLQSREQHWAGYGHKATYKTVAMSGFPNFFYLLGPNSGRLYTSTVQIIER</sequence>
<gene>
    <name evidence="5" type="ORF">ASPZODRAFT_151843</name>
</gene>
<dbReference type="SUPFAM" id="SSF51905">
    <property type="entry name" value="FAD/NAD(P)-binding domain"/>
    <property type="match status" value="2"/>
</dbReference>
<evidence type="ECO:0000313" key="6">
    <source>
        <dbReference type="Proteomes" id="UP000184188"/>
    </source>
</evidence>
<dbReference type="EMBL" id="KV878341">
    <property type="protein sequence ID" value="OJJ47351.1"/>
    <property type="molecule type" value="Genomic_DNA"/>
</dbReference>
<dbReference type="PANTHER" id="PTHR42877">
    <property type="entry name" value="L-ORNITHINE N(5)-MONOOXYGENASE-RELATED"/>
    <property type="match status" value="1"/>
</dbReference>
<dbReference type="RefSeq" id="XP_022581861.1">
    <property type="nucleotide sequence ID" value="XM_022725784.1"/>
</dbReference>
<evidence type="ECO:0008006" key="7">
    <source>
        <dbReference type="Google" id="ProtNLM"/>
    </source>
</evidence>
<accession>A0A1L9SJQ9</accession>
<organism evidence="5 6">
    <name type="scientific">Penicilliopsis zonata CBS 506.65</name>
    <dbReference type="NCBI Taxonomy" id="1073090"/>
    <lineage>
        <taxon>Eukaryota</taxon>
        <taxon>Fungi</taxon>
        <taxon>Dikarya</taxon>
        <taxon>Ascomycota</taxon>
        <taxon>Pezizomycotina</taxon>
        <taxon>Eurotiomycetes</taxon>
        <taxon>Eurotiomycetidae</taxon>
        <taxon>Eurotiales</taxon>
        <taxon>Aspergillaceae</taxon>
        <taxon>Penicilliopsis</taxon>
    </lineage>
</organism>
<reference evidence="6" key="1">
    <citation type="journal article" date="2017" name="Genome Biol.">
        <title>Comparative genomics reveals high biological diversity and specific adaptations in the industrially and medically important fungal genus Aspergillus.</title>
        <authorList>
            <person name="de Vries R.P."/>
            <person name="Riley R."/>
            <person name="Wiebenga A."/>
            <person name="Aguilar-Osorio G."/>
            <person name="Amillis S."/>
            <person name="Uchima C.A."/>
            <person name="Anderluh G."/>
            <person name="Asadollahi M."/>
            <person name="Askin M."/>
            <person name="Barry K."/>
            <person name="Battaglia E."/>
            <person name="Bayram O."/>
            <person name="Benocci T."/>
            <person name="Braus-Stromeyer S.A."/>
            <person name="Caldana C."/>
            <person name="Canovas D."/>
            <person name="Cerqueira G.C."/>
            <person name="Chen F."/>
            <person name="Chen W."/>
            <person name="Choi C."/>
            <person name="Clum A."/>
            <person name="Dos Santos R.A."/>
            <person name="Damasio A.R."/>
            <person name="Diallinas G."/>
            <person name="Emri T."/>
            <person name="Fekete E."/>
            <person name="Flipphi M."/>
            <person name="Freyberg S."/>
            <person name="Gallo A."/>
            <person name="Gournas C."/>
            <person name="Habgood R."/>
            <person name="Hainaut M."/>
            <person name="Harispe M.L."/>
            <person name="Henrissat B."/>
            <person name="Hilden K.S."/>
            <person name="Hope R."/>
            <person name="Hossain A."/>
            <person name="Karabika E."/>
            <person name="Karaffa L."/>
            <person name="Karanyi Z."/>
            <person name="Krasevec N."/>
            <person name="Kuo A."/>
            <person name="Kusch H."/>
            <person name="LaButti K."/>
            <person name="Lagendijk E.L."/>
            <person name="Lapidus A."/>
            <person name="Levasseur A."/>
            <person name="Lindquist E."/>
            <person name="Lipzen A."/>
            <person name="Logrieco A.F."/>
            <person name="MacCabe A."/>
            <person name="Maekelae M.R."/>
            <person name="Malavazi I."/>
            <person name="Melin P."/>
            <person name="Meyer V."/>
            <person name="Mielnichuk N."/>
            <person name="Miskei M."/>
            <person name="Molnar A.P."/>
            <person name="Mule G."/>
            <person name="Ngan C.Y."/>
            <person name="Orejas M."/>
            <person name="Orosz E."/>
            <person name="Ouedraogo J.P."/>
            <person name="Overkamp K.M."/>
            <person name="Park H.-S."/>
            <person name="Perrone G."/>
            <person name="Piumi F."/>
            <person name="Punt P.J."/>
            <person name="Ram A.F."/>
            <person name="Ramon A."/>
            <person name="Rauscher S."/>
            <person name="Record E."/>
            <person name="Riano-Pachon D.M."/>
            <person name="Robert V."/>
            <person name="Roehrig J."/>
            <person name="Ruller R."/>
            <person name="Salamov A."/>
            <person name="Salih N.S."/>
            <person name="Samson R.A."/>
            <person name="Sandor E."/>
            <person name="Sanguinetti M."/>
            <person name="Schuetze T."/>
            <person name="Sepcic K."/>
            <person name="Shelest E."/>
            <person name="Sherlock G."/>
            <person name="Sophianopoulou V."/>
            <person name="Squina F.M."/>
            <person name="Sun H."/>
            <person name="Susca A."/>
            <person name="Todd R.B."/>
            <person name="Tsang A."/>
            <person name="Unkles S.E."/>
            <person name="van de Wiele N."/>
            <person name="van Rossen-Uffink D."/>
            <person name="Oliveira J.V."/>
            <person name="Vesth T.C."/>
            <person name="Visser J."/>
            <person name="Yu J.-H."/>
            <person name="Zhou M."/>
            <person name="Andersen M.R."/>
            <person name="Archer D.B."/>
            <person name="Baker S.E."/>
            <person name="Benoit I."/>
            <person name="Brakhage A.A."/>
            <person name="Braus G.H."/>
            <person name="Fischer R."/>
            <person name="Frisvad J.C."/>
            <person name="Goldman G.H."/>
            <person name="Houbraken J."/>
            <person name="Oakley B."/>
            <person name="Pocsi I."/>
            <person name="Scazzocchio C."/>
            <person name="Seiboth B."/>
            <person name="vanKuyk P.A."/>
            <person name="Wortman J."/>
            <person name="Dyer P.S."/>
            <person name="Grigoriev I.V."/>
        </authorList>
    </citation>
    <scope>NUCLEOTIDE SEQUENCE [LARGE SCALE GENOMIC DNA]</scope>
    <source>
        <strain evidence="6">CBS 506.65</strain>
    </source>
</reference>
<dbReference type="AlphaFoldDB" id="A0A1L9SJQ9"/>
<keyword evidence="6" id="KW-1185">Reference proteome</keyword>
<dbReference type="PANTHER" id="PTHR42877:SF5">
    <property type="entry name" value="L-ORNITHINE N(5)-MONOOXYGENASE-RELATED"/>
    <property type="match status" value="1"/>
</dbReference>
<comment type="similarity">
    <text evidence="2">Belongs to the FAD-binding monooxygenase family.</text>
</comment>
<dbReference type="OrthoDB" id="74360at2759"/>
<comment type="cofactor">
    <cofactor evidence="1">
        <name>FAD</name>
        <dbReference type="ChEBI" id="CHEBI:57692"/>
    </cofactor>
</comment>
<keyword evidence="4" id="KW-0274">FAD</keyword>
<dbReference type="InterPro" id="IPR036188">
    <property type="entry name" value="FAD/NAD-bd_sf"/>
</dbReference>
<evidence type="ECO:0000313" key="5">
    <source>
        <dbReference type="EMBL" id="OJJ47351.1"/>
    </source>
</evidence>
<dbReference type="GeneID" id="34612249"/>
<keyword evidence="3" id="KW-0285">Flavoprotein</keyword>
<proteinExistence type="inferred from homology"/>
<dbReference type="Pfam" id="PF13450">
    <property type="entry name" value="NAD_binding_8"/>
    <property type="match status" value="1"/>
</dbReference>
<dbReference type="STRING" id="1073090.A0A1L9SJQ9"/>
<evidence type="ECO:0000256" key="4">
    <source>
        <dbReference type="ARBA" id="ARBA00022827"/>
    </source>
</evidence>
<dbReference type="Gene3D" id="3.50.50.60">
    <property type="entry name" value="FAD/NAD(P)-binding domain"/>
    <property type="match status" value="2"/>
</dbReference>
<protein>
    <recommendedName>
        <fullName evidence="7">FAD/NAD(P)-binding domain-containing protein</fullName>
    </recommendedName>
</protein>
<evidence type="ECO:0000256" key="3">
    <source>
        <dbReference type="ARBA" id="ARBA00022630"/>
    </source>
</evidence>
<dbReference type="VEuPathDB" id="FungiDB:ASPZODRAFT_151843"/>
<evidence type="ECO:0000256" key="2">
    <source>
        <dbReference type="ARBA" id="ARBA00010139"/>
    </source>
</evidence>
<dbReference type="InterPro" id="IPR051209">
    <property type="entry name" value="FAD-bind_Monooxygenase_sf"/>
</dbReference>
<name>A0A1L9SJQ9_9EURO</name>
<dbReference type="Proteomes" id="UP000184188">
    <property type="component" value="Unassembled WGS sequence"/>
</dbReference>
<evidence type="ECO:0000256" key="1">
    <source>
        <dbReference type="ARBA" id="ARBA00001974"/>
    </source>
</evidence>